<dbReference type="EMBL" id="NKUJ01000044">
    <property type="protein sequence ID" value="RMJ16650.1"/>
    <property type="molecule type" value="Genomic_DNA"/>
</dbReference>
<protein>
    <submittedName>
        <fullName evidence="1">Uncharacterized protein</fullName>
    </submittedName>
</protein>
<dbReference type="Proteomes" id="UP000277212">
    <property type="component" value="Unassembled WGS sequence"/>
</dbReference>
<gene>
    <name evidence="1" type="ORF">CDV36_003675</name>
</gene>
<keyword evidence="2" id="KW-1185">Reference proteome</keyword>
<dbReference type="OrthoDB" id="4725400at2759"/>
<reference evidence="1 2" key="1">
    <citation type="submission" date="2017-06" db="EMBL/GenBank/DDBJ databases">
        <title>Comparative genomic analysis of Ambrosia Fusariam Clade fungi.</title>
        <authorList>
            <person name="Stajich J.E."/>
            <person name="Carrillo J."/>
            <person name="Kijimoto T."/>
            <person name="Eskalen A."/>
            <person name="O'Donnell K."/>
            <person name="Kasson M."/>
        </authorList>
    </citation>
    <scope>NUCLEOTIDE SEQUENCE [LARGE SCALE GENOMIC DNA]</scope>
    <source>
        <strain evidence="1">UCR3666</strain>
    </source>
</reference>
<accession>A0A3M2SGF4</accession>
<name>A0A3M2SGF4_9HYPO</name>
<dbReference type="AlphaFoldDB" id="A0A3M2SGF4"/>
<organism evidence="1 2">
    <name type="scientific">Fusarium kuroshium</name>
    <dbReference type="NCBI Taxonomy" id="2010991"/>
    <lineage>
        <taxon>Eukaryota</taxon>
        <taxon>Fungi</taxon>
        <taxon>Dikarya</taxon>
        <taxon>Ascomycota</taxon>
        <taxon>Pezizomycotina</taxon>
        <taxon>Sordariomycetes</taxon>
        <taxon>Hypocreomycetidae</taxon>
        <taxon>Hypocreales</taxon>
        <taxon>Nectriaceae</taxon>
        <taxon>Fusarium</taxon>
        <taxon>Fusarium solani species complex</taxon>
    </lineage>
</organism>
<evidence type="ECO:0000313" key="2">
    <source>
        <dbReference type="Proteomes" id="UP000277212"/>
    </source>
</evidence>
<sequence length="94" mass="10411">MSNNGETKNPFDFTEAGKRPRVEAYVQKPVFTVGEGVYLLKIGGSRECPYIVAIAPVNDKCTLSYGNGQPFRNNEQINVDDLESSAWIYSTSES</sequence>
<comment type="caution">
    <text evidence="1">The sequence shown here is derived from an EMBL/GenBank/DDBJ whole genome shotgun (WGS) entry which is preliminary data.</text>
</comment>
<evidence type="ECO:0000313" key="1">
    <source>
        <dbReference type="EMBL" id="RMJ16650.1"/>
    </source>
</evidence>
<proteinExistence type="predicted"/>